<dbReference type="PANTHER" id="PTHR10963:SF55">
    <property type="entry name" value="GLYCOSIDE HYDROLASE FAMILY 16 PROTEIN"/>
    <property type="match status" value="1"/>
</dbReference>
<dbReference type="Pfam" id="PF00722">
    <property type="entry name" value="Glyco_hydro_16"/>
    <property type="match status" value="1"/>
</dbReference>
<feature type="domain" description="GH16" evidence="3">
    <location>
        <begin position="62"/>
        <end position="336"/>
    </location>
</feature>
<evidence type="ECO:0000256" key="2">
    <source>
        <dbReference type="SAM" id="SignalP"/>
    </source>
</evidence>
<dbReference type="STRING" id="1518501.CQ10_24680"/>
<gene>
    <name evidence="4" type="ORF">CP49_23175</name>
</gene>
<dbReference type="InterPro" id="IPR000757">
    <property type="entry name" value="Beta-glucanase-like"/>
</dbReference>
<protein>
    <submittedName>
        <fullName evidence="4">1,3-1,4-beta-glycanase</fullName>
    </submittedName>
</protein>
<proteinExistence type="inferred from homology"/>
<reference evidence="4 5" key="1">
    <citation type="submission" date="2014-03" db="EMBL/GenBank/DDBJ databases">
        <title>Bradyrhizobium valentinum sp. nov., isolated from effective nodules of Lupinus mariae-josephae, a lupine endemic of basic-lime soils in Eastern Spain.</title>
        <authorList>
            <person name="Duran D."/>
            <person name="Rey L."/>
            <person name="Navarro A."/>
            <person name="Busquets A."/>
            <person name="Imperial J."/>
            <person name="Ruiz-Argueso T."/>
        </authorList>
    </citation>
    <scope>NUCLEOTIDE SEQUENCE [LARGE SCALE GENOMIC DNA]</scope>
    <source>
        <strain evidence="4 5">LmjM3</strain>
    </source>
</reference>
<feature type="chain" id="PRO_5006443446" evidence="2">
    <location>
        <begin position="32"/>
        <end position="336"/>
    </location>
</feature>
<name>A0A0R3LVY5_9BRAD</name>
<comment type="similarity">
    <text evidence="1">Belongs to the glycosyl hydrolase 16 family.</text>
</comment>
<evidence type="ECO:0000259" key="3">
    <source>
        <dbReference type="PROSITE" id="PS51762"/>
    </source>
</evidence>
<sequence>MSSRSEPGTERLTLCALASIGCLFAAGPAFAQADLAAATTKLTLQVATAMLGEQCRRIEAPDPASLASVSLHRTFHDDFDAHPLLDQRWASYYAGGPTWPEARYWGGEGSDFRRKSTYNGEQQIYVDPRYGGLETTPLGLDPFKVKDGILSIIASRTPPALKAVLFNNEYISGILTTQGRFAQQYGYFEIRAKIPVGVGVWPAFWMLADDGGWPPEVDIMEGRGQRPGDIVMTTHWRIPETQRVERCGFDFIVPDAPTAFHDYGVLWQPDRITYFIDRRPVSEIKVPVGFGVPMYMIVNLAMGSKTLEAVGFVDGESPAIVAFEIDRISAYQIDER</sequence>
<dbReference type="GO" id="GO:0004553">
    <property type="term" value="F:hydrolase activity, hydrolyzing O-glycosyl compounds"/>
    <property type="evidence" value="ECO:0007669"/>
    <property type="project" value="InterPro"/>
</dbReference>
<dbReference type="EMBL" id="LLXX01000060">
    <property type="protein sequence ID" value="KRR09823.1"/>
    <property type="molecule type" value="Genomic_DNA"/>
</dbReference>
<dbReference type="InterPro" id="IPR050546">
    <property type="entry name" value="Glycosyl_Hydrlase_16"/>
</dbReference>
<dbReference type="GO" id="GO:0005975">
    <property type="term" value="P:carbohydrate metabolic process"/>
    <property type="evidence" value="ECO:0007669"/>
    <property type="project" value="InterPro"/>
</dbReference>
<dbReference type="Gene3D" id="2.60.120.200">
    <property type="match status" value="1"/>
</dbReference>
<organism evidence="4 5">
    <name type="scientific">Bradyrhizobium valentinum</name>
    <dbReference type="NCBI Taxonomy" id="1518501"/>
    <lineage>
        <taxon>Bacteria</taxon>
        <taxon>Pseudomonadati</taxon>
        <taxon>Pseudomonadota</taxon>
        <taxon>Alphaproteobacteria</taxon>
        <taxon>Hyphomicrobiales</taxon>
        <taxon>Nitrobacteraceae</taxon>
        <taxon>Bradyrhizobium</taxon>
    </lineage>
</organism>
<evidence type="ECO:0000313" key="4">
    <source>
        <dbReference type="EMBL" id="KRR09823.1"/>
    </source>
</evidence>
<feature type="signal peptide" evidence="2">
    <location>
        <begin position="1"/>
        <end position="31"/>
    </location>
</feature>
<dbReference type="Proteomes" id="UP000051913">
    <property type="component" value="Unassembled WGS sequence"/>
</dbReference>
<comment type="caution">
    <text evidence="4">The sequence shown here is derived from an EMBL/GenBank/DDBJ whole genome shotgun (WGS) entry which is preliminary data.</text>
</comment>
<keyword evidence="5" id="KW-1185">Reference proteome</keyword>
<dbReference type="InterPro" id="IPR013320">
    <property type="entry name" value="ConA-like_dom_sf"/>
</dbReference>
<dbReference type="SUPFAM" id="SSF49899">
    <property type="entry name" value="Concanavalin A-like lectins/glucanases"/>
    <property type="match status" value="1"/>
</dbReference>
<dbReference type="PANTHER" id="PTHR10963">
    <property type="entry name" value="GLYCOSYL HYDROLASE-RELATED"/>
    <property type="match status" value="1"/>
</dbReference>
<evidence type="ECO:0000313" key="5">
    <source>
        <dbReference type="Proteomes" id="UP000051913"/>
    </source>
</evidence>
<dbReference type="PROSITE" id="PS51762">
    <property type="entry name" value="GH16_2"/>
    <property type="match status" value="1"/>
</dbReference>
<keyword evidence="2" id="KW-0732">Signal</keyword>
<accession>A0A0R3LVY5</accession>
<dbReference type="PROSITE" id="PS51257">
    <property type="entry name" value="PROKAR_LIPOPROTEIN"/>
    <property type="match status" value="1"/>
</dbReference>
<dbReference type="AlphaFoldDB" id="A0A0R3LVY5"/>
<evidence type="ECO:0000256" key="1">
    <source>
        <dbReference type="ARBA" id="ARBA00006865"/>
    </source>
</evidence>
<dbReference type="CDD" id="cd08023">
    <property type="entry name" value="GH16_laminarinase_like"/>
    <property type="match status" value="1"/>
</dbReference>